<dbReference type="Proteomes" id="UP001250214">
    <property type="component" value="Unassembled WGS sequence"/>
</dbReference>
<accession>A0ABU2HAM8</accession>
<proteinExistence type="predicted"/>
<comment type="caution">
    <text evidence="1">The sequence shown here is derived from an EMBL/GenBank/DDBJ whole genome shotgun (WGS) entry which is preliminary data.</text>
</comment>
<name>A0ABU2HAM8_9ACTN</name>
<sequence>MRASAVVNQCIRLGSRHCGKLVTVVVEDTHLRVLRGEEEITARPRKTPGPVTRLYVKGMGTREKRRATPDDKLSGNS</sequence>
<dbReference type="RefSeq" id="WP_310913935.1">
    <property type="nucleotide sequence ID" value="NZ_JAVLVT010000010.1"/>
</dbReference>
<keyword evidence="2" id="KW-1185">Reference proteome</keyword>
<organism evidence="1 2">
    <name type="scientific">Lipingzhangella rawalii</name>
    <dbReference type="NCBI Taxonomy" id="2055835"/>
    <lineage>
        <taxon>Bacteria</taxon>
        <taxon>Bacillati</taxon>
        <taxon>Actinomycetota</taxon>
        <taxon>Actinomycetes</taxon>
        <taxon>Streptosporangiales</taxon>
        <taxon>Nocardiopsidaceae</taxon>
        <taxon>Lipingzhangella</taxon>
    </lineage>
</organism>
<protein>
    <submittedName>
        <fullName evidence="1">Uncharacterized protein</fullName>
    </submittedName>
</protein>
<gene>
    <name evidence="1" type="ORF">RIF23_18935</name>
</gene>
<evidence type="ECO:0000313" key="1">
    <source>
        <dbReference type="EMBL" id="MDS1272367.1"/>
    </source>
</evidence>
<dbReference type="EMBL" id="JAVLVT010000010">
    <property type="protein sequence ID" value="MDS1272367.1"/>
    <property type="molecule type" value="Genomic_DNA"/>
</dbReference>
<evidence type="ECO:0000313" key="2">
    <source>
        <dbReference type="Proteomes" id="UP001250214"/>
    </source>
</evidence>
<reference evidence="2" key="1">
    <citation type="submission" date="2023-07" db="EMBL/GenBank/DDBJ databases">
        <title>Novel species in the genus Lipingzhangella isolated from Sambhar Salt Lake.</title>
        <authorList>
            <person name="Jiya N."/>
            <person name="Kajale S."/>
            <person name="Sharma A."/>
        </authorList>
    </citation>
    <scope>NUCLEOTIDE SEQUENCE [LARGE SCALE GENOMIC DNA]</scope>
    <source>
        <strain evidence="2">LS1_29</strain>
    </source>
</reference>